<reference evidence="5" key="1">
    <citation type="submission" date="2013-04" db="EMBL/GenBank/DDBJ databases">
        <authorList>
            <person name="Harkins D.M."/>
            <person name="Durkin A.S."/>
            <person name="Selengut J.D."/>
            <person name="Sanka R."/>
            <person name="DePew J."/>
            <person name="Purushe J."/>
            <person name="Ahmed A."/>
            <person name="van der Linden H."/>
            <person name="Goris M.G.A."/>
            <person name="Hartskeerl R.A."/>
            <person name="Vinetz J.M."/>
            <person name="Sutton G.G."/>
            <person name="Nelson W.C."/>
            <person name="Fouts D.E."/>
        </authorList>
    </citation>
    <scope>NUCLEOTIDE SEQUENCE [LARGE SCALE GENOMIC DNA]</scope>
    <source>
        <strain evidence="5">BUT 6</strain>
    </source>
</reference>
<keyword evidence="2 3" id="KW-0802">TPR repeat</keyword>
<evidence type="ECO:0000313" key="5">
    <source>
        <dbReference type="EMBL" id="EPG73097.1"/>
    </source>
</evidence>
<evidence type="ECO:0000256" key="1">
    <source>
        <dbReference type="ARBA" id="ARBA00022737"/>
    </source>
</evidence>
<dbReference type="Pfam" id="PF13432">
    <property type="entry name" value="TPR_16"/>
    <property type="match status" value="1"/>
</dbReference>
<proteinExistence type="predicted"/>
<dbReference type="Pfam" id="PF13414">
    <property type="entry name" value="TPR_11"/>
    <property type="match status" value="1"/>
</dbReference>
<organism evidence="5 6">
    <name type="scientific">Leptospira fainei serovar Hurstbridge str. BUT 6</name>
    <dbReference type="NCBI Taxonomy" id="1193011"/>
    <lineage>
        <taxon>Bacteria</taxon>
        <taxon>Pseudomonadati</taxon>
        <taxon>Spirochaetota</taxon>
        <taxon>Spirochaetia</taxon>
        <taxon>Leptospirales</taxon>
        <taxon>Leptospiraceae</taxon>
        <taxon>Leptospira</taxon>
    </lineage>
</organism>
<feature type="compositionally biased region" description="Basic and acidic residues" evidence="4">
    <location>
        <begin position="181"/>
        <end position="191"/>
    </location>
</feature>
<dbReference type="InterPro" id="IPR019734">
    <property type="entry name" value="TPR_rpt"/>
</dbReference>
<dbReference type="PANTHER" id="PTHR44943">
    <property type="entry name" value="CELLULOSE SYNTHASE OPERON PROTEIN C"/>
    <property type="match status" value="1"/>
</dbReference>
<dbReference type="PROSITE" id="PS51257">
    <property type="entry name" value="PROKAR_LIPOPROTEIN"/>
    <property type="match status" value="1"/>
</dbReference>
<name>S3VY98_9LEPT</name>
<evidence type="ECO:0000256" key="4">
    <source>
        <dbReference type="SAM" id="MobiDB-lite"/>
    </source>
</evidence>
<dbReference type="RefSeq" id="WP_016549587.1">
    <property type="nucleotide sequence ID" value="NZ_AKWZ02000010.1"/>
</dbReference>
<evidence type="ECO:0000313" key="6">
    <source>
        <dbReference type="Proteomes" id="UP000014540"/>
    </source>
</evidence>
<comment type="caution">
    <text evidence="5">The sequence shown here is derived from an EMBL/GenBank/DDBJ whole genome shotgun (WGS) entry which is preliminary data.</text>
</comment>
<dbReference type="SMART" id="SM00028">
    <property type="entry name" value="TPR"/>
    <property type="match status" value="3"/>
</dbReference>
<evidence type="ECO:0000256" key="2">
    <source>
        <dbReference type="ARBA" id="ARBA00022803"/>
    </source>
</evidence>
<dbReference type="Gene3D" id="1.25.40.10">
    <property type="entry name" value="Tetratricopeptide repeat domain"/>
    <property type="match status" value="2"/>
</dbReference>
<dbReference type="SUPFAM" id="SSF48452">
    <property type="entry name" value="TPR-like"/>
    <property type="match status" value="1"/>
</dbReference>
<dbReference type="AlphaFoldDB" id="S3VY98"/>
<feature type="repeat" description="TPR" evidence="3">
    <location>
        <begin position="131"/>
        <end position="164"/>
    </location>
</feature>
<sequence length="200" mass="22669">MKFVKRICPLVVVILILGGCKSKESASKQGLELNRQGTELLASNPEKALSKFLEAEELNPETPEYKANAGIAYMTLNRNEEALQKFKETIQLDPKYLQAYYNQGVILENLGNHEDAIKSYKTALQIAPDSPEIVYNLALAYEKSGQDKEAAENYSRFIVIAPQSLQPAIEEAKSRLKRLQVTKDEKPNEKRKTAKRKRKR</sequence>
<accession>S3VY98</accession>
<feature type="repeat" description="TPR" evidence="3">
    <location>
        <begin position="97"/>
        <end position="130"/>
    </location>
</feature>
<dbReference type="Proteomes" id="UP000014540">
    <property type="component" value="Unassembled WGS sequence"/>
</dbReference>
<keyword evidence="6" id="KW-1185">Reference proteome</keyword>
<dbReference type="PANTHER" id="PTHR44943:SF8">
    <property type="entry name" value="TPR REPEAT-CONTAINING PROTEIN MJ0263"/>
    <property type="match status" value="1"/>
</dbReference>
<evidence type="ECO:0000256" key="3">
    <source>
        <dbReference type="PROSITE-ProRule" id="PRU00339"/>
    </source>
</evidence>
<feature type="repeat" description="TPR" evidence="3">
    <location>
        <begin position="63"/>
        <end position="96"/>
    </location>
</feature>
<dbReference type="InterPro" id="IPR051685">
    <property type="entry name" value="Ycf3/AcsC/BcsC/TPR_MFPF"/>
</dbReference>
<dbReference type="PROSITE" id="PS50005">
    <property type="entry name" value="TPR"/>
    <property type="match status" value="3"/>
</dbReference>
<feature type="region of interest" description="Disordered" evidence="4">
    <location>
        <begin position="176"/>
        <end position="200"/>
    </location>
</feature>
<gene>
    <name evidence="5" type="ORF">LEP1GSC058_4149</name>
</gene>
<dbReference type="EMBL" id="AKWZ02000010">
    <property type="protein sequence ID" value="EPG73097.1"/>
    <property type="molecule type" value="Genomic_DNA"/>
</dbReference>
<dbReference type="PROSITE" id="PS50293">
    <property type="entry name" value="TPR_REGION"/>
    <property type="match status" value="1"/>
</dbReference>
<protein>
    <submittedName>
        <fullName evidence="5">Tetratricopeptide repeat protein</fullName>
    </submittedName>
</protein>
<keyword evidence="1" id="KW-0677">Repeat</keyword>
<dbReference type="InterPro" id="IPR011990">
    <property type="entry name" value="TPR-like_helical_dom_sf"/>
</dbReference>
<dbReference type="STRING" id="1193011.LEP1GSC058_4149"/>